<organism evidence="3 4">
    <name type="scientific">Pacificimonas flava</name>
    <dbReference type="NCBI Taxonomy" id="1234595"/>
    <lineage>
        <taxon>Bacteria</taxon>
        <taxon>Pseudomonadati</taxon>
        <taxon>Pseudomonadota</taxon>
        <taxon>Alphaproteobacteria</taxon>
        <taxon>Sphingomonadales</taxon>
        <taxon>Sphingosinicellaceae</taxon>
        <taxon>Pacificimonas</taxon>
    </lineage>
</organism>
<dbReference type="EMBL" id="NFZT01000001">
    <property type="protein sequence ID" value="OWV33245.1"/>
    <property type="molecule type" value="Genomic_DNA"/>
</dbReference>
<dbReference type="OrthoDB" id="9966436at2"/>
<gene>
    <name evidence="3" type="ORF">B5C34_07090</name>
</gene>
<dbReference type="RefSeq" id="WP_088712031.1">
    <property type="nucleotide sequence ID" value="NZ_NFZT01000001.1"/>
</dbReference>
<evidence type="ECO:0000256" key="1">
    <source>
        <dbReference type="SAM" id="MobiDB-lite"/>
    </source>
</evidence>
<feature type="compositionally biased region" description="Low complexity" evidence="1">
    <location>
        <begin position="83"/>
        <end position="106"/>
    </location>
</feature>
<name>A0A219B4G3_9SPHN</name>
<evidence type="ECO:0000256" key="2">
    <source>
        <dbReference type="SAM" id="SignalP"/>
    </source>
</evidence>
<keyword evidence="4" id="KW-1185">Reference proteome</keyword>
<accession>A0A219B4G3</accession>
<dbReference type="PROSITE" id="PS51257">
    <property type="entry name" value="PROKAR_LIPOPROTEIN"/>
    <property type="match status" value="1"/>
</dbReference>
<dbReference type="Proteomes" id="UP000198462">
    <property type="component" value="Unassembled WGS sequence"/>
</dbReference>
<proteinExistence type="predicted"/>
<evidence type="ECO:0000313" key="4">
    <source>
        <dbReference type="Proteomes" id="UP000198462"/>
    </source>
</evidence>
<feature type="region of interest" description="Disordered" evidence="1">
    <location>
        <begin position="63"/>
        <end position="106"/>
    </location>
</feature>
<protein>
    <submittedName>
        <fullName evidence="3">Uncharacterized protein</fullName>
    </submittedName>
</protein>
<comment type="caution">
    <text evidence="3">The sequence shown here is derived from an EMBL/GenBank/DDBJ whole genome shotgun (WGS) entry which is preliminary data.</text>
</comment>
<feature type="signal peptide" evidence="2">
    <location>
        <begin position="1"/>
        <end position="19"/>
    </location>
</feature>
<feature type="chain" id="PRO_5013233838" evidence="2">
    <location>
        <begin position="20"/>
        <end position="106"/>
    </location>
</feature>
<evidence type="ECO:0000313" key="3">
    <source>
        <dbReference type="EMBL" id="OWV33245.1"/>
    </source>
</evidence>
<reference evidence="4" key="1">
    <citation type="submission" date="2017-05" db="EMBL/GenBank/DDBJ databases">
        <authorList>
            <person name="Lin X."/>
        </authorList>
    </citation>
    <scope>NUCLEOTIDE SEQUENCE [LARGE SCALE GENOMIC DNA]</scope>
    <source>
        <strain evidence="4">JLT2012</strain>
    </source>
</reference>
<keyword evidence="2" id="KW-0732">Signal</keyword>
<dbReference type="AlphaFoldDB" id="A0A219B4G3"/>
<sequence>MTLRALSASAILFAGLALGACGGGDDEANDPAGSGVNRELAEEGIDFDASTMDAMSIDVVAGGVPPSDDPATADANIDMLGRGTSEQTASTEAAAGGADPASDADQ</sequence>